<dbReference type="OrthoDB" id="1908104at2759"/>
<evidence type="ECO:0000313" key="6">
    <source>
        <dbReference type="Proteomes" id="UP000796880"/>
    </source>
</evidence>
<evidence type="ECO:0000256" key="3">
    <source>
        <dbReference type="RuleBase" id="RU362130"/>
    </source>
</evidence>
<comment type="caution">
    <text evidence="5">The sequence shown here is derived from an EMBL/GenBank/DDBJ whole genome shotgun (WGS) entry which is preliminary data.</text>
</comment>
<evidence type="ECO:0000259" key="4">
    <source>
        <dbReference type="SMART" id="SM00043"/>
    </source>
</evidence>
<dbReference type="Pfam" id="PF16845">
    <property type="entry name" value="SQAPI"/>
    <property type="match status" value="1"/>
</dbReference>
<dbReference type="SUPFAM" id="SSF54403">
    <property type="entry name" value="Cystatin/monellin"/>
    <property type="match status" value="1"/>
</dbReference>
<name>A0A8K0HM21_9ROSA</name>
<comment type="similarity">
    <text evidence="3">Belongs to the cystatin family. Phytocystatin subfamily.</text>
</comment>
<dbReference type="AlphaFoldDB" id="A0A8K0HM21"/>
<dbReference type="SMART" id="SM00043">
    <property type="entry name" value="CY"/>
    <property type="match status" value="1"/>
</dbReference>
<dbReference type="PANTHER" id="PTHR11413:SF103">
    <property type="entry name" value="CYSTEINE PROTEINASE INHIBITOR 12"/>
    <property type="match status" value="1"/>
</dbReference>
<evidence type="ECO:0000313" key="5">
    <source>
        <dbReference type="EMBL" id="KAF3455247.1"/>
    </source>
</evidence>
<accession>A0A8K0HM21</accession>
<organism evidence="5 6">
    <name type="scientific">Rhamnella rubrinervis</name>
    <dbReference type="NCBI Taxonomy" id="2594499"/>
    <lineage>
        <taxon>Eukaryota</taxon>
        <taxon>Viridiplantae</taxon>
        <taxon>Streptophyta</taxon>
        <taxon>Embryophyta</taxon>
        <taxon>Tracheophyta</taxon>
        <taxon>Spermatophyta</taxon>
        <taxon>Magnoliopsida</taxon>
        <taxon>eudicotyledons</taxon>
        <taxon>Gunneridae</taxon>
        <taxon>Pentapetalae</taxon>
        <taxon>rosids</taxon>
        <taxon>fabids</taxon>
        <taxon>Rosales</taxon>
        <taxon>Rhamnaceae</taxon>
        <taxon>rhamnoid group</taxon>
        <taxon>Rhamneae</taxon>
        <taxon>Rhamnella</taxon>
    </lineage>
</organism>
<dbReference type="CDD" id="cd00042">
    <property type="entry name" value="CY"/>
    <property type="match status" value="1"/>
</dbReference>
<keyword evidence="2 3" id="KW-0789">Thiol protease inhibitor</keyword>
<keyword evidence="6" id="KW-1185">Reference proteome</keyword>
<dbReference type="InterPro" id="IPR027214">
    <property type="entry name" value="Cystatin"/>
</dbReference>
<evidence type="ECO:0000256" key="1">
    <source>
        <dbReference type="ARBA" id="ARBA00022690"/>
    </source>
</evidence>
<dbReference type="EMBL" id="VOIH02000002">
    <property type="protein sequence ID" value="KAF3455247.1"/>
    <property type="molecule type" value="Genomic_DNA"/>
</dbReference>
<evidence type="ECO:0000256" key="2">
    <source>
        <dbReference type="ARBA" id="ARBA00022704"/>
    </source>
</evidence>
<dbReference type="InterPro" id="IPR046350">
    <property type="entry name" value="Cystatin_sf"/>
</dbReference>
<gene>
    <name evidence="5" type="ORF">FNV43_RR05695</name>
</gene>
<protein>
    <recommendedName>
        <fullName evidence="3">Cysteine proteinase inhibitor</fullName>
    </recommendedName>
</protein>
<reference evidence="5" key="1">
    <citation type="submission" date="2020-03" db="EMBL/GenBank/DDBJ databases">
        <title>A high-quality chromosome-level genome assembly of a woody plant with both climbing and erect habits, Rhamnella rubrinervis.</title>
        <authorList>
            <person name="Lu Z."/>
            <person name="Yang Y."/>
            <person name="Zhu X."/>
            <person name="Sun Y."/>
        </authorList>
    </citation>
    <scope>NUCLEOTIDE SEQUENCE</scope>
    <source>
        <strain evidence="5">BYM</strain>
        <tissue evidence="5">Leaf</tissue>
    </source>
</reference>
<dbReference type="GO" id="GO:0004869">
    <property type="term" value="F:cysteine-type endopeptidase inhibitor activity"/>
    <property type="evidence" value="ECO:0007669"/>
    <property type="project" value="UniProtKB-KW"/>
</dbReference>
<dbReference type="PANTHER" id="PTHR11413">
    <property type="entry name" value="CYSTATIN FAMILY MEMBER"/>
    <property type="match status" value="1"/>
</dbReference>
<proteinExistence type="inferred from homology"/>
<dbReference type="Proteomes" id="UP000796880">
    <property type="component" value="Unassembled WGS sequence"/>
</dbReference>
<feature type="domain" description="Cystatin" evidence="4">
    <location>
        <begin position="5"/>
        <end position="95"/>
    </location>
</feature>
<dbReference type="InterPro" id="IPR000010">
    <property type="entry name" value="Cystatin_dom"/>
</dbReference>
<sequence length="97" mass="11087">MATMHMSGVITEVKDAQNSNEIKELTSFAVDEHNKKENAQLKFMKVVSAQQQLVAGIKYYTTLEAADGDLLKVYEAEIWVKPWENLRNCWNPNSQLL</sequence>
<dbReference type="Gene3D" id="3.10.450.10">
    <property type="match status" value="1"/>
</dbReference>
<keyword evidence="1 3" id="KW-0646">Protease inhibitor</keyword>